<reference evidence="1 2" key="1">
    <citation type="submission" date="2014-11" db="EMBL/GenBank/DDBJ databases">
        <authorList>
            <person name="Zhu J."/>
            <person name="Qi W."/>
            <person name="Song R."/>
        </authorList>
    </citation>
    <scope>NUCLEOTIDE SEQUENCE [LARGE SCALE GENOMIC DNA]</scope>
</reference>
<dbReference type="EMBL" id="CDMY01000416">
    <property type="protein sequence ID" value="CEM11449.1"/>
    <property type="molecule type" value="Genomic_DNA"/>
</dbReference>
<name>A0A0G4FE15_VITBC</name>
<dbReference type="VEuPathDB" id="CryptoDB:Vbra_1190"/>
<sequence length="80" mass="9127">MHTQRLVNVAKVFANVYFVCYAVGIRESTHILCFWCCAHQMLQGLSIDLSRCVDQFGLTQLSQWKEPSEQLVLAQRGPLV</sequence>
<evidence type="ECO:0000313" key="1">
    <source>
        <dbReference type="EMBL" id="CEM11449.1"/>
    </source>
</evidence>
<protein>
    <submittedName>
        <fullName evidence="1">Uncharacterized protein</fullName>
    </submittedName>
</protein>
<evidence type="ECO:0000313" key="2">
    <source>
        <dbReference type="Proteomes" id="UP000041254"/>
    </source>
</evidence>
<dbReference type="Proteomes" id="UP000041254">
    <property type="component" value="Unassembled WGS sequence"/>
</dbReference>
<gene>
    <name evidence="1" type="ORF">Vbra_1190</name>
</gene>
<accession>A0A0G4FE15</accession>
<keyword evidence="2" id="KW-1185">Reference proteome</keyword>
<dbReference type="InParanoid" id="A0A0G4FE15"/>
<organism evidence="1 2">
    <name type="scientific">Vitrella brassicaformis (strain CCMP3155)</name>
    <dbReference type="NCBI Taxonomy" id="1169540"/>
    <lineage>
        <taxon>Eukaryota</taxon>
        <taxon>Sar</taxon>
        <taxon>Alveolata</taxon>
        <taxon>Colpodellida</taxon>
        <taxon>Vitrellaceae</taxon>
        <taxon>Vitrella</taxon>
    </lineage>
</organism>
<proteinExistence type="predicted"/>
<dbReference type="AlphaFoldDB" id="A0A0G4FE15"/>